<sequence length="498" mass="57704">MGTISSDNADIMYTEQLLDEMISFITRDESTNSVAECAERTLVRKAAAVVRAPKLECQPKVMGKSQISARSQAHTQGETFTSILKNLKSFTNESRELFDNVFTVGPAYHKRSWWNIVTSKKSSRTRGRKSLSRSLPLPQFPKSDTSYRAEKIWSPEVVGESMTELNPTSLREEVAIRLQHMNRQLIGQLRFEERVLEIFERFYGVYNPYECFKMKLDMERDIDDGDSSDTVYQKKIQRLRFVLSAPPCKLPPDRKPDFGEQCASVISSPDEADMNRLMLGISPFWKGPLLKSNTKCFYLTRTGRRMHDKDEFYLPLEDDYKEFYLEDLEDYRDPAVFRRDYSNMERLWEQLQKLQIKLSESVATEDIPRGDWISRRRLARCKDSDDVICLGSVQTDVLKVLQDFDKPLDDEKVQEFLKMGESAQEILASAFKAIRQTTLLMIQTRNAILELVHSVGQNCDEDEDDEQYESADDEEDFNRQLEQAIQESCQELQSTSKT</sequence>
<dbReference type="EMBL" id="JAHQIW010007005">
    <property type="protein sequence ID" value="KAJ1371576.1"/>
    <property type="molecule type" value="Genomic_DNA"/>
</dbReference>
<name>A0AAD5R8W5_PARTN</name>
<dbReference type="Proteomes" id="UP001196413">
    <property type="component" value="Unassembled WGS sequence"/>
</dbReference>
<reference evidence="1" key="1">
    <citation type="submission" date="2021-06" db="EMBL/GenBank/DDBJ databases">
        <title>Parelaphostrongylus tenuis whole genome reference sequence.</title>
        <authorList>
            <person name="Garwood T.J."/>
            <person name="Larsen P.A."/>
            <person name="Fountain-Jones N.M."/>
            <person name="Garbe J.R."/>
            <person name="Macchietto M.G."/>
            <person name="Kania S.A."/>
            <person name="Gerhold R.W."/>
            <person name="Richards J.E."/>
            <person name="Wolf T.M."/>
        </authorList>
    </citation>
    <scope>NUCLEOTIDE SEQUENCE</scope>
    <source>
        <strain evidence="1">MNPRO001-30</strain>
        <tissue evidence="1">Meninges</tissue>
    </source>
</reference>
<gene>
    <name evidence="1" type="ORF">KIN20_033552</name>
</gene>
<evidence type="ECO:0000313" key="1">
    <source>
        <dbReference type="EMBL" id="KAJ1371576.1"/>
    </source>
</evidence>
<organism evidence="1 2">
    <name type="scientific">Parelaphostrongylus tenuis</name>
    <name type="common">Meningeal worm</name>
    <dbReference type="NCBI Taxonomy" id="148309"/>
    <lineage>
        <taxon>Eukaryota</taxon>
        <taxon>Metazoa</taxon>
        <taxon>Ecdysozoa</taxon>
        <taxon>Nematoda</taxon>
        <taxon>Chromadorea</taxon>
        <taxon>Rhabditida</taxon>
        <taxon>Rhabditina</taxon>
        <taxon>Rhabditomorpha</taxon>
        <taxon>Strongyloidea</taxon>
        <taxon>Metastrongylidae</taxon>
        <taxon>Parelaphostrongylus</taxon>
    </lineage>
</organism>
<keyword evidence="2" id="KW-1185">Reference proteome</keyword>
<accession>A0AAD5R8W5</accession>
<evidence type="ECO:0000313" key="2">
    <source>
        <dbReference type="Proteomes" id="UP001196413"/>
    </source>
</evidence>
<dbReference type="AlphaFoldDB" id="A0AAD5R8W5"/>
<proteinExistence type="predicted"/>
<comment type="caution">
    <text evidence="1">The sequence shown here is derived from an EMBL/GenBank/DDBJ whole genome shotgun (WGS) entry which is preliminary data.</text>
</comment>
<protein>
    <submittedName>
        <fullName evidence="1">Uncharacterized protein</fullName>
    </submittedName>
</protein>